<dbReference type="EMBL" id="JACVVK020000376">
    <property type="protein sequence ID" value="KAK7476396.1"/>
    <property type="molecule type" value="Genomic_DNA"/>
</dbReference>
<accession>A0ABD0JNM4</accession>
<name>A0ABD0JNM4_9CAEN</name>
<protein>
    <submittedName>
        <fullName evidence="2">Uncharacterized protein</fullName>
    </submittedName>
</protein>
<dbReference type="Pfam" id="PF10259">
    <property type="entry name" value="Rogdi_lz"/>
    <property type="match status" value="1"/>
</dbReference>
<gene>
    <name evidence="2" type="ORF">BaRGS_00032321</name>
</gene>
<dbReference type="PANTHER" id="PTHR13618">
    <property type="entry name" value="LEUCINE ZIPPER CONTAINING TRANSCRIPTION FACTOR LZF1"/>
    <property type="match status" value="1"/>
</dbReference>
<reference evidence="2 3" key="1">
    <citation type="journal article" date="2023" name="Sci. Data">
        <title>Genome assembly of the Korean intertidal mud-creeper Batillaria attramentaria.</title>
        <authorList>
            <person name="Patra A.K."/>
            <person name="Ho P.T."/>
            <person name="Jun S."/>
            <person name="Lee S.J."/>
            <person name="Kim Y."/>
            <person name="Won Y.J."/>
        </authorList>
    </citation>
    <scope>NUCLEOTIDE SEQUENCE [LARGE SCALE GENOMIC DNA]</scope>
    <source>
        <strain evidence="2">Wonlab-2016</strain>
    </source>
</reference>
<evidence type="ECO:0000256" key="1">
    <source>
        <dbReference type="ARBA" id="ARBA00005535"/>
    </source>
</evidence>
<organism evidence="2 3">
    <name type="scientific">Batillaria attramentaria</name>
    <dbReference type="NCBI Taxonomy" id="370345"/>
    <lineage>
        <taxon>Eukaryota</taxon>
        <taxon>Metazoa</taxon>
        <taxon>Spiralia</taxon>
        <taxon>Lophotrochozoa</taxon>
        <taxon>Mollusca</taxon>
        <taxon>Gastropoda</taxon>
        <taxon>Caenogastropoda</taxon>
        <taxon>Sorbeoconcha</taxon>
        <taxon>Cerithioidea</taxon>
        <taxon>Batillariidae</taxon>
        <taxon>Batillaria</taxon>
    </lineage>
</organism>
<dbReference type="PANTHER" id="PTHR13618:SF1">
    <property type="entry name" value="PROTEIN ROGDI HOMOLOG"/>
    <property type="match status" value="1"/>
</dbReference>
<dbReference type="AlphaFoldDB" id="A0ABD0JNM4"/>
<sequence>MGSGVAHKRQNQQDHIDCRAGCSVQEKRLRALQEGWPVRTLFLVLQQEELRWLLREEVHSVLEDIQHTLQDLSIRQKAGKDTQNMHRTGIRPPEHWKLQQIQDAANHLQEAVEIAGRRERGYKFSSAEEVTKLLDSIMDSVRESHSSLSVPKRKSLYELVHSKNMQIFQPPAPQDTALSFYIHGCKVILGIYYLHTNGRHKLDITQRLQMECVVQWLNEAMICFTLALQQCQQLKDKIAAVCMFDGVQPFVNDR</sequence>
<dbReference type="InterPro" id="IPR028241">
    <property type="entry name" value="RAVE2/Rogdi"/>
</dbReference>
<evidence type="ECO:0000313" key="3">
    <source>
        <dbReference type="Proteomes" id="UP001519460"/>
    </source>
</evidence>
<dbReference type="Proteomes" id="UP001519460">
    <property type="component" value="Unassembled WGS sequence"/>
</dbReference>
<evidence type="ECO:0000313" key="2">
    <source>
        <dbReference type="EMBL" id="KAK7476396.1"/>
    </source>
</evidence>
<comment type="similarity">
    <text evidence="1">Belongs to the rogdi family.</text>
</comment>
<proteinExistence type="inferred from homology"/>
<keyword evidence="3" id="KW-1185">Reference proteome</keyword>
<comment type="caution">
    <text evidence="2">The sequence shown here is derived from an EMBL/GenBank/DDBJ whole genome shotgun (WGS) entry which is preliminary data.</text>
</comment>